<reference evidence="2 3" key="1">
    <citation type="journal article" date="2007" name="PLoS Genet.">
        <title>Patterns and implications of gene gain and loss in the evolution of Prochlorococcus.</title>
        <authorList>
            <person name="Kettler G.C."/>
            <person name="Martiny A.C."/>
            <person name="Huang K."/>
            <person name="Zucker J."/>
            <person name="Coleman M.L."/>
            <person name="Rodrigue S."/>
            <person name="Chen F."/>
            <person name="Lapidus A."/>
            <person name="Ferriera S."/>
            <person name="Johnson J."/>
            <person name="Steglich C."/>
            <person name="Church G.M."/>
            <person name="Richardson P."/>
            <person name="Chisholm S.W."/>
        </authorList>
    </citation>
    <scope>NUCLEOTIDE SEQUENCE [LARGE SCALE GENOMIC DNA]</scope>
    <source>
        <strain evidence="2 3">AS9601</strain>
    </source>
</reference>
<dbReference type="InterPro" id="IPR021515">
    <property type="entry name" value="DUF3177"/>
</dbReference>
<accession>A2BP38</accession>
<feature type="transmembrane region" description="Helical" evidence="1">
    <location>
        <begin position="96"/>
        <end position="115"/>
    </location>
</feature>
<evidence type="ECO:0000313" key="2">
    <source>
        <dbReference type="EMBL" id="ABM69549.1"/>
    </source>
</evidence>
<feature type="transmembrane region" description="Helical" evidence="1">
    <location>
        <begin position="222"/>
        <end position="243"/>
    </location>
</feature>
<feature type="transmembrane region" description="Helical" evidence="1">
    <location>
        <begin position="61"/>
        <end position="84"/>
    </location>
</feature>
<keyword evidence="1" id="KW-0472">Membrane</keyword>
<dbReference type="STRING" id="146891.A9601_02611"/>
<dbReference type="Proteomes" id="UP000002590">
    <property type="component" value="Chromosome"/>
</dbReference>
<feature type="transmembrane region" description="Helical" evidence="1">
    <location>
        <begin position="121"/>
        <end position="140"/>
    </location>
</feature>
<proteinExistence type="predicted"/>
<evidence type="ECO:0000313" key="3">
    <source>
        <dbReference type="Proteomes" id="UP000002590"/>
    </source>
</evidence>
<evidence type="ECO:0000256" key="1">
    <source>
        <dbReference type="SAM" id="Phobius"/>
    </source>
</evidence>
<dbReference type="Pfam" id="PF11375">
    <property type="entry name" value="DUF3177"/>
    <property type="match status" value="1"/>
</dbReference>
<protein>
    <recommendedName>
        <fullName evidence="4">DUF3177 domain-containing protein</fullName>
    </recommendedName>
</protein>
<keyword evidence="1" id="KW-0812">Transmembrane</keyword>
<gene>
    <name evidence="2" type="ordered locus">A9601_02611</name>
</gene>
<feature type="transmembrane region" description="Helical" evidence="1">
    <location>
        <begin position="161"/>
        <end position="179"/>
    </location>
</feature>
<dbReference type="AlphaFoldDB" id="A2BP38"/>
<sequence>MIEINTKRINMLSHTIINIFLGNNIRMHNIHNYDNSEFKSNSLMFNYYVFKKKVLNVFNQLSIWLSFQLSIVFLIGIPTTLSLWSIKKRNKAVIKLLSMYWKISLLFFISLLLLIGKYNNALVITNISTLLITVSVWFWKDINDELREYDFSYSLTTTTKIWRWTVTFISLNFLIQSLLNFNCFSFINSDACAIWLQPSSNLYIFIKNLFNFFFGANFTQPIAKFLGLISLLIYALGLIQWSIIKLPKNGRNSCFSQNGRN</sequence>
<dbReference type="eggNOG" id="ENOG502ZC57">
    <property type="taxonomic scope" value="Bacteria"/>
</dbReference>
<evidence type="ECO:0008006" key="4">
    <source>
        <dbReference type="Google" id="ProtNLM"/>
    </source>
</evidence>
<organism evidence="2 3">
    <name type="scientific">Prochlorococcus marinus (strain AS9601)</name>
    <dbReference type="NCBI Taxonomy" id="146891"/>
    <lineage>
        <taxon>Bacteria</taxon>
        <taxon>Bacillati</taxon>
        <taxon>Cyanobacteriota</taxon>
        <taxon>Cyanophyceae</taxon>
        <taxon>Synechococcales</taxon>
        <taxon>Prochlorococcaceae</taxon>
        <taxon>Prochlorococcus</taxon>
    </lineage>
</organism>
<dbReference type="HOGENOM" id="CLU_093159_0_0_3"/>
<dbReference type="KEGG" id="pmb:A9601_02611"/>
<keyword evidence="1" id="KW-1133">Transmembrane helix</keyword>
<dbReference type="EMBL" id="CP000551">
    <property type="protein sequence ID" value="ABM69549.1"/>
    <property type="molecule type" value="Genomic_DNA"/>
</dbReference>
<name>A2BP38_PROMS</name>